<dbReference type="GO" id="GO:0045027">
    <property type="term" value="F:DNA end binding"/>
    <property type="evidence" value="ECO:0007669"/>
    <property type="project" value="TreeGrafter"/>
</dbReference>
<evidence type="ECO:0000313" key="11">
    <source>
        <dbReference type="EMBL" id="KAK0657849.1"/>
    </source>
</evidence>
<dbReference type="InterPro" id="IPR052287">
    <property type="entry name" value="NHEJ_factor"/>
</dbReference>
<evidence type="ECO:0000259" key="10">
    <source>
        <dbReference type="Pfam" id="PF21928"/>
    </source>
</evidence>
<evidence type="ECO:0000313" key="12">
    <source>
        <dbReference type="Proteomes" id="UP001174936"/>
    </source>
</evidence>
<feature type="domain" description="XLF-like coiled-coil region" evidence="10">
    <location>
        <begin position="129"/>
        <end position="181"/>
    </location>
</feature>
<keyword evidence="2" id="KW-0227">DNA damage</keyword>
<dbReference type="InterPro" id="IPR015381">
    <property type="entry name" value="XLF-like_N"/>
</dbReference>
<keyword evidence="5" id="KW-0539">Nucleus</keyword>
<dbReference type="Gene3D" id="2.170.210.10">
    <property type="entry name" value="DNA double-strand break repair and VJ recombination XRCC4, N-terminal"/>
    <property type="match status" value="1"/>
</dbReference>
<evidence type="ECO:0000256" key="2">
    <source>
        <dbReference type="ARBA" id="ARBA00022763"/>
    </source>
</evidence>
<feature type="compositionally biased region" description="Polar residues" evidence="8">
    <location>
        <begin position="282"/>
        <end position="291"/>
    </location>
</feature>
<comment type="caution">
    <text evidence="11">The sequence shown here is derived from an EMBL/GenBank/DDBJ whole genome shotgun (WGS) entry which is preliminary data.</text>
</comment>
<evidence type="ECO:0000256" key="3">
    <source>
        <dbReference type="ARBA" id="ARBA00023125"/>
    </source>
</evidence>
<feature type="compositionally biased region" description="Acidic residues" evidence="8">
    <location>
        <begin position="324"/>
        <end position="336"/>
    </location>
</feature>
<dbReference type="PANTHER" id="PTHR32235:SF1">
    <property type="entry name" value="NON-HOMOLOGOUS END-JOINING FACTOR 1"/>
    <property type="match status" value="1"/>
</dbReference>
<sequence>MTAHLQWRLLPGADPSIPTLLVSANFTAESYTVQITDLTNVWVESLDRKPIIKRGLIEDTSIDPSDGPDQLRRMTELIRAAFDINDSEHGNTSLSIGQGKDDALALNITCMLPKPLKPFKWPMLLAKRPHSSIATQVVLPLIMNCDARAREIDKLVAALREKDGVITRLVDKLEATGMGLEHVFNTLSGKRRLDRATAEKKVKGLAPFLEAEFRQEAGASRAPAATTDIPSLLNGVFGGTGLNCNPGTELEVSPTLDDWWTNIGKGKTVVLVERPRGGESETPLTTQTVRAPSSAEDDDFQVQSTPPGLSSARNRGINARPNVDDDDTTDGEDDATTAENLLSTARGHQVKPSGTRLGAIGAHKPPRRQPSPSPPRMTPPAKSLAKEERASSAASDTASDDDGDSHQEPQSPRSPQKPAQRRGGLGRIGGRPNSATNPVIPRSPTAAEKADTPPRKHKLGVIGRQTLAAPSPQASDHGEGLRGRSGSPAGAATKAEAPRETSQERADRKRAELQRDLERKAAAGPAKKKRKF</sequence>
<keyword evidence="4" id="KW-0234">DNA repair</keyword>
<evidence type="ECO:0000256" key="7">
    <source>
        <dbReference type="ARBA" id="ARBA00044529"/>
    </source>
</evidence>
<accession>A0AA39YSL3</accession>
<feature type="region of interest" description="Disordered" evidence="8">
    <location>
        <begin position="273"/>
        <end position="532"/>
    </location>
</feature>
<dbReference type="InterPro" id="IPR038051">
    <property type="entry name" value="XRCC4-like_N_sf"/>
</dbReference>
<name>A0AA39YSL3_9PEZI</name>
<comment type="subcellular location">
    <subcellularLocation>
        <location evidence="1">Nucleus</location>
    </subcellularLocation>
</comment>
<comment type="similarity">
    <text evidence="6">Belongs to the XRCC4-XLF family. XLF subfamily.</text>
</comment>
<dbReference type="Pfam" id="PF21928">
    <property type="entry name" value="XLF_CC"/>
    <property type="match status" value="1"/>
</dbReference>
<feature type="compositionally biased region" description="Basic and acidic residues" evidence="8">
    <location>
        <begin position="496"/>
        <end position="521"/>
    </location>
</feature>
<dbReference type="PANTHER" id="PTHR32235">
    <property type="entry name" value="NON-HOMOLOGOUS END-JOINING FACTOR 1"/>
    <property type="match status" value="1"/>
</dbReference>
<dbReference type="EMBL" id="JAULSV010000001">
    <property type="protein sequence ID" value="KAK0657849.1"/>
    <property type="molecule type" value="Genomic_DNA"/>
</dbReference>
<dbReference type="Pfam" id="PF09302">
    <property type="entry name" value="XLF"/>
    <property type="match status" value="1"/>
</dbReference>
<evidence type="ECO:0000259" key="9">
    <source>
        <dbReference type="Pfam" id="PF09302"/>
    </source>
</evidence>
<dbReference type="GO" id="GO:0006303">
    <property type="term" value="P:double-strand break repair via nonhomologous end joining"/>
    <property type="evidence" value="ECO:0007669"/>
    <property type="project" value="TreeGrafter"/>
</dbReference>
<reference evidence="11" key="1">
    <citation type="submission" date="2023-06" db="EMBL/GenBank/DDBJ databases">
        <title>Genome-scale phylogeny and comparative genomics of the fungal order Sordariales.</title>
        <authorList>
            <consortium name="Lawrence Berkeley National Laboratory"/>
            <person name="Hensen N."/>
            <person name="Bonometti L."/>
            <person name="Westerberg I."/>
            <person name="Brannstrom I.O."/>
            <person name="Guillou S."/>
            <person name="Cros-Aarteil S."/>
            <person name="Calhoun S."/>
            <person name="Haridas S."/>
            <person name="Kuo A."/>
            <person name="Mondo S."/>
            <person name="Pangilinan J."/>
            <person name="Riley R."/>
            <person name="Labutti K."/>
            <person name="Andreopoulos B."/>
            <person name="Lipzen A."/>
            <person name="Chen C."/>
            <person name="Yanf M."/>
            <person name="Daum C."/>
            <person name="Ng V."/>
            <person name="Clum A."/>
            <person name="Steindorff A."/>
            <person name="Ohm R."/>
            <person name="Martin F."/>
            <person name="Silar P."/>
            <person name="Natvig D."/>
            <person name="Lalanne C."/>
            <person name="Gautier V."/>
            <person name="Ament-Velasquez S.L."/>
            <person name="Kruys A."/>
            <person name="Hutchinson M.I."/>
            <person name="Powell A.J."/>
            <person name="Barry K."/>
            <person name="Miller A.N."/>
            <person name="Grigoriev I.V."/>
            <person name="Debuchy R."/>
            <person name="Gladieux P."/>
            <person name="Thoren M.H."/>
            <person name="Johannesson H."/>
        </authorList>
    </citation>
    <scope>NUCLEOTIDE SEQUENCE</scope>
    <source>
        <strain evidence="11">SMH2532-1</strain>
    </source>
</reference>
<evidence type="ECO:0000256" key="6">
    <source>
        <dbReference type="ARBA" id="ARBA00025747"/>
    </source>
</evidence>
<gene>
    <name evidence="11" type="ORF">B0T16DRAFT_317298</name>
</gene>
<protein>
    <recommendedName>
        <fullName evidence="7">Non-homologous end-joining factor 1</fullName>
    </recommendedName>
</protein>
<dbReference type="GO" id="GO:0032807">
    <property type="term" value="C:DNA ligase IV complex"/>
    <property type="evidence" value="ECO:0007669"/>
    <property type="project" value="TreeGrafter"/>
</dbReference>
<dbReference type="AlphaFoldDB" id="A0AA39YSL3"/>
<feature type="domain" description="XLF-like N-terminal" evidence="9">
    <location>
        <begin position="7"/>
        <end position="126"/>
    </location>
</feature>
<evidence type="ECO:0000256" key="4">
    <source>
        <dbReference type="ARBA" id="ARBA00023204"/>
    </source>
</evidence>
<feature type="compositionally biased region" description="Polar residues" evidence="8">
    <location>
        <begin position="301"/>
        <end position="313"/>
    </location>
</feature>
<organism evidence="11 12">
    <name type="scientific">Cercophora newfieldiana</name>
    <dbReference type="NCBI Taxonomy" id="92897"/>
    <lineage>
        <taxon>Eukaryota</taxon>
        <taxon>Fungi</taxon>
        <taxon>Dikarya</taxon>
        <taxon>Ascomycota</taxon>
        <taxon>Pezizomycotina</taxon>
        <taxon>Sordariomycetes</taxon>
        <taxon>Sordariomycetidae</taxon>
        <taxon>Sordariales</taxon>
        <taxon>Lasiosphaeriaceae</taxon>
        <taxon>Cercophora</taxon>
    </lineage>
</organism>
<feature type="compositionally biased region" description="Pro residues" evidence="8">
    <location>
        <begin position="368"/>
        <end position="378"/>
    </location>
</feature>
<keyword evidence="12" id="KW-1185">Reference proteome</keyword>
<keyword evidence="3" id="KW-0238">DNA-binding</keyword>
<evidence type="ECO:0000256" key="1">
    <source>
        <dbReference type="ARBA" id="ARBA00004123"/>
    </source>
</evidence>
<evidence type="ECO:0000256" key="8">
    <source>
        <dbReference type="SAM" id="MobiDB-lite"/>
    </source>
</evidence>
<evidence type="ECO:0000256" key="5">
    <source>
        <dbReference type="ARBA" id="ARBA00023242"/>
    </source>
</evidence>
<proteinExistence type="inferred from homology"/>
<dbReference type="CDD" id="cd22285">
    <property type="entry name" value="HD_XLF_N"/>
    <property type="match status" value="1"/>
</dbReference>
<dbReference type="InterPro" id="IPR053829">
    <property type="entry name" value="XLF-like_CC"/>
</dbReference>
<dbReference type="Proteomes" id="UP001174936">
    <property type="component" value="Unassembled WGS sequence"/>
</dbReference>